<keyword evidence="4" id="KW-0862">Zinc</keyword>
<dbReference type="GO" id="GO:0005634">
    <property type="term" value="C:nucleus"/>
    <property type="evidence" value="ECO:0007669"/>
    <property type="project" value="UniProtKB-SubCell"/>
</dbReference>
<keyword evidence="5" id="KW-0539">Nucleus</keyword>
<dbReference type="RefSeq" id="XP_037217112.1">
    <property type="nucleotide sequence ID" value="XM_037365700.1"/>
</dbReference>
<feature type="region of interest" description="Disordered" evidence="6">
    <location>
        <begin position="37"/>
        <end position="60"/>
    </location>
</feature>
<sequence length="1060" mass="116768">MASPADPVADDLQKLADAIEALPAAFRAGRRDGPVAKYLTPKLSGNEDDPEPEYPTGPDGIYATFNKPWERVFQVRAGQEPSERLQLVSRGKYGLSLAHAWAKHYAGIASEDEKVLIQLRIQQLVTLVESALKEDGEGKAKGGKNVAKGSKRKRVATDSDNGSDLMEIDEPAEMSDPKTAKKKAKSHDKVPATPTERQHRFKKGEKEAREKAARKKQRESSQSSESSSESGGEDDEDEGPARLSAKAKWALSQFKKPRATDKTVKGTTEKAAIWKANCRHCNKFRTTTRTPGLNDFDKETLKLGVASNFISHAENCRNRPEDQSFERYKAEMERATQGLPPLPASESLTPLERQQAAMGQFVQRGIENPAKTITNRSYRQHLVEAIVEDDLSFCVAEGGGTLRLLNHIVPRHITPSLSHQTVRRDIDILHREVDKKLTRILQTNGSKFSIASDIVTTKNMVHSFCGTVVFFIDDEWKLRDYPLDLIPLDADHTGHGVSKLIYKKLKRRSIAGRLMARCAAHVTNLIAQKITSSLGLTPAAEEVDLYEQNRKFPLVYTPETDPLVAEDTALMKAEAKSEGKKGANKTAAVSNESGSGSDIEIDAPDQYSDTSNSGDSDSETDDEWADVDEASDDGLTTKKTTKTATKGGKRKSKKKVWTPVTKVHAVCVHILRSPQRRKIARKLIRRKVPKKDRHLVFMRGMPIRWNTTLAELNRAFTLQLGFDAFVDKLADGLQGKARTAALAKKRNWEMSGDDWTFVKKLIAALGVLELVTLEFSKKNVPTISKVLPLYKLMETKLTAMATEYESAPHGMANALRAGAQIATKYIEKALIGDYALLGAVLHPAIRLAHFQSNVWDATIAVRAKQLLVNIAKEYATSSSSGQPDAATSDSTSTTTSSASKPVGVFAMAMALNRGSTNSSSTSSTKRVDGTYEIDLYLGNISPVDDGFDDPLTWWKNIAGTLKILSQAARDILAIPGMSVPSSKATFLHALRRFLSCHILTSSFGIILELILMRRSCCAVTHEASGRDEIPATKQTQKRQQQNFEPRLNSPSTPNVPTYLL</sequence>
<feature type="region of interest" description="Disordered" evidence="6">
    <location>
        <begin position="135"/>
        <end position="243"/>
    </location>
</feature>
<dbReference type="Pfam" id="PF05699">
    <property type="entry name" value="Dimer_Tnp_hAT"/>
    <property type="match status" value="1"/>
</dbReference>
<feature type="compositionally biased region" description="Acidic residues" evidence="6">
    <location>
        <begin position="616"/>
        <end position="632"/>
    </location>
</feature>
<dbReference type="GO" id="GO:0046983">
    <property type="term" value="F:protein dimerization activity"/>
    <property type="evidence" value="ECO:0007669"/>
    <property type="project" value="InterPro"/>
</dbReference>
<reference evidence="8" key="1">
    <citation type="submission" date="2020-05" db="EMBL/GenBank/DDBJ databases">
        <title>Mycena genomes resolve the evolution of fungal bioluminescence.</title>
        <authorList>
            <person name="Tsai I.J."/>
        </authorList>
    </citation>
    <scope>NUCLEOTIDE SEQUENCE</scope>
    <source>
        <strain evidence="8">171206Taipei</strain>
    </source>
</reference>
<dbReference type="Proteomes" id="UP000636479">
    <property type="component" value="Unassembled WGS sequence"/>
</dbReference>
<feature type="region of interest" description="Disordered" evidence="6">
    <location>
        <begin position="1027"/>
        <end position="1060"/>
    </location>
</feature>
<evidence type="ECO:0000256" key="4">
    <source>
        <dbReference type="ARBA" id="ARBA00022833"/>
    </source>
</evidence>
<keyword evidence="3" id="KW-0863">Zinc-finger</keyword>
<evidence type="ECO:0000313" key="8">
    <source>
        <dbReference type="EMBL" id="KAF7296753.1"/>
    </source>
</evidence>
<dbReference type="PANTHER" id="PTHR46481:SF10">
    <property type="entry name" value="ZINC FINGER BED DOMAIN-CONTAINING PROTEIN 39"/>
    <property type="match status" value="1"/>
</dbReference>
<feature type="compositionally biased region" description="Polar residues" evidence="6">
    <location>
        <begin position="1032"/>
        <end position="1060"/>
    </location>
</feature>
<evidence type="ECO:0000256" key="1">
    <source>
        <dbReference type="ARBA" id="ARBA00004123"/>
    </source>
</evidence>
<dbReference type="InterPro" id="IPR008906">
    <property type="entry name" value="HATC_C_dom"/>
</dbReference>
<dbReference type="GO" id="GO:0008270">
    <property type="term" value="F:zinc ion binding"/>
    <property type="evidence" value="ECO:0007669"/>
    <property type="project" value="UniProtKB-KW"/>
</dbReference>
<evidence type="ECO:0000313" key="9">
    <source>
        <dbReference type="Proteomes" id="UP000636479"/>
    </source>
</evidence>
<comment type="caution">
    <text evidence="8">The sequence shown here is derived from an EMBL/GenBank/DDBJ whole genome shotgun (WGS) entry which is preliminary data.</text>
</comment>
<organism evidence="8 9">
    <name type="scientific">Mycena indigotica</name>
    <dbReference type="NCBI Taxonomy" id="2126181"/>
    <lineage>
        <taxon>Eukaryota</taxon>
        <taxon>Fungi</taxon>
        <taxon>Dikarya</taxon>
        <taxon>Basidiomycota</taxon>
        <taxon>Agaricomycotina</taxon>
        <taxon>Agaricomycetes</taxon>
        <taxon>Agaricomycetidae</taxon>
        <taxon>Agaricales</taxon>
        <taxon>Marasmiineae</taxon>
        <taxon>Mycenaceae</taxon>
        <taxon>Mycena</taxon>
    </lineage>
</organism>
<protein>
    <submittedName>
        <fullName evidence="8">Reverse transcriptase-RNase H-integrase</fullName>
    </submittedName>
</protein>
<evidence type="ECO:0000256" key="6">
    <source>
        <dbReference type="SAM" id="MobiDB-lite"/>
    </source>
</evidence>
<evidence type="ECO:0000259" key="7">
    <source>
        <dbReference type="Pfam" id="PF05699"/>
    </source>
</evidence>
<evidence type="ECO:0000256" key="3">
    <source>
        <dbReference type="ARBA" id="ARBA00022771"/>
    </source>
</evidence>
<feature type="domain" description="HAT C-terminal dimerisation" evidence="7">
    <location>
        <begin position="934"/>
        <end position="984"/>
    </location>
</feature>
<gene>
    <name evidence="8" type="ORF">MIND_00905900</name>
</gene>
<dbReference type="InterPro" id="IPR052035">
    <property type="entry name" value="ZnF_BED_domain_contain"/>
</dbReference>
<feature type="region of interest" description="Disordered" evidence="6">
    <location>
        <begin position="877"/>
        <end position="898"/>
    </location>
</feature>
<dbReference type="AlphaFoldDB" id="A0A8H6SD51"/>
<keyword evidence="9" id="KW-1185">Reference proteome</keyword>
<comment type="subcellular location">
    <subcellularLocation>
        <location evidence="1">Nucleus</location>
    </subcellularLocation>
</comment>
<keyword evidence="8" id="KW-0695">RNA-directed DNA polymerase</keyword>
<proteinExistence type="predicted"/>
<dbReference type="OrthoDB" id="2980551at2759"/>
<dbReference type="InterPro" id="IPR012337">
    <property type="entry name" value="RNaseH-like_sf"/>
</dbReference>
<feature type="compositionally biased region" description="Low complexity" evidence="6">
    <location>
        <begin position="220"/>
        <end position="230"/>
    </location>
</feature>
<evidence type="ECO:0000256" key="2">
    <source>
        <dbReference type="ARBA" id="ARBA00022723"/>
    </source>
</evidence>
<dbReference type="EMBL" id="JACAZF010000008">
    <property type="protein sequence ID" value="KAF7296753.1"/>
    <property type="molecule type" value="Genomic_DNA"/>
</dbReference>
<feature type="region of interest" description="Disordered" evidence="6">
    <location>
        <begin position="575"/>
        <end position="656"/>
    </location>
</feature>
<accession>A0A8H6SD51</accession>
<keyword evidence="8" id="KW-0808">Transferase</keyword>
<keyword evidence="2" id="KW-0479">Metal-binding</keyword>
<feature type="compositionally biased region" description="Basic residues" evidence="6">
    <location>
        <begin position="647"/>
        <end position="656"/>
    </location>
</feature>
<dbReference type="PANTHER" id="PTHR46481">
    <property type="entry name" value="ZINC FINGER BED DOMAIN-CONTAINING PROTEIN 4"/>
    <property type="match status" value="1"/>
</dbReference>
<dbReference type="GeneID" id="59348216"/>
<evidence type="ECO:0000256" key="5">
    <source>
        <dbReference type="ARBA" id="ARBA00023242"/>
    </source>
</evidence>
<name>A0A8H6SD51_9AGAR</name>
<feature type="compositionally biased region" description="Polar residues" evidence="6">
    <location>
        <begin position="587"/>
        <end position="596"/>
    </location>
</feature>
<dbReference type="SUPFAM" id="SSF53098">
    <property type="entry name" value="Ribonuclease H-like"/>
    <property type="match status" value="1"/>
</dbReference>
<dbReference type="GO" id="GO:0003964">
    <property type="term" value="F:RNA-directed DNA polymerase activity"/>
    <property type="evidence" value="ECO:0007669"/>
    <property type="project" value="UniProtKB-KW"/>
</dbReference>
<feature type="compositionally biased region" description="Low complexity" evidence="6">
    <location>
        <begin position="884"/>
        <end position="898"/>
    </location>
</feature>
<keyword evidence="8" id="KW-0548">Nucleotidyltransferase</keyword>